<dbReference type="PANTHER" id="PTHR46558">
    <property type="entry name" value="TRACRIPTIONAL REGULATORY PROTEIN-RELATED-RELATED"/>
    <property type="match status" value="1"/>
</dbReference>
<dbReference type="EMBL" id="JBDLBQ010000004">
    <property type="protein sequence ID" value="MFN2102264.1"/>
    <property type="molecule type" value="Genomic_DNA"/>
</dbReference>
<dbReference type="PANTHER" id="PTHR46558:SF4">
    <property type="entry name" value="DNA-BIDING PHAGE PROTEIN"/>
    <property type="match status" value="1"/>
</dbReference>
<evidence type="ECO:0000256" key="1">
    <source>
        <dbReference type="ARBA" id="ARBA00023125"/>
    </source>
</evidence>
<dbReference type="Pfam" id="PF01381">
    <property type="entry name" value="HTH_3"/>
    <property type="match status" value="1"/>
</dbReference>
<dbReference type="InterPro" id="IPR010982">
    <property type="entry name" value="Lambda_DNA-bd_dom_sf"/>
</dbReference>
<sequence>MIKNHIKEYRKKEGLTQYELAQKIDLTRRGVIYLENHAKDVNLSTAMKLSKVLKVSIDDLFEMDD</sequence>
<organism evidence="3 4">
    <name type="scientific">Finegoldia dalianensis</name>
    <dbReference type="NCBI Taxonomy" id="3145239"/>
    <lineage>
        <taxon>Bacteria</taxon>
        <taxon>Bacillati</taxon>
        <taxon>Bacillota</taxon>
        <taxon>Tissierellia</taxon>
        <taxon>Tissierellales</taxon>
        <taxon>Peptoniphilaceae</taxon>
        <taxon>Finegoldia</taxon>
    </lineage>
</organism>
<evidence type="ECO:0000313" key="4">
    <source>
        <dbReference type="Proteomes" id="UP001634413"/>
    </source>
</evidence>
<keyword evidence="1" id="KW-0238">DNA-binding</keyword>
<dbReference type="SMART" id="SM00530">
    <property type="entry name" value="HTH_XRE"/>
    <property type="match status" value="1"/>
</dbReference>
<dbReference type="InterPro" id="IPR001387">
    <property type="entry name" value="Cro/C1-type_HTH"/>
</dbReference>
<reference evidence="3 4" key="1">
    <citation type="journal article" date="2024" name="Anaerobe">
        <title>The identification of Finegoldia dalianensis sp. nov., isolated from the pus of a patient with skin abscess and genomic analysis of the strains belonging to Finegoldia genus.</title>
        <authorList>
            <person name="Li Y."/>
            <person name="Wang Y."/>
            <person name="Xiao D."/>
            <person name="Wang J."/>
            <person name="Jin D."/>
        </authorList>
    </citation>
    <scope>NUCLEOTIDE SEQUENCE [LARGE SCALE GENOMIC DNA]</scope>
    <source>
        <strain evidence="3 4">LY240594</strain>
    </source>
</reference>
<evidence type="ECO:0000259" key="2">
    <source>
        <dbReference type="PROSITE" id="PS50943"/>
    </source>
</evidence>
<dbReference type="RefSeq" id="WP_412701585.1">
    <property type="nucleotide sequence ID" value="NZ_JBDLBQ010000004.1"/>
</dbReference>
<proteinExistence type="predicted"/>
<feature type="domain" description="HTH cro/C1-type" evidence="2">
    <location>
        <begin position="6"/>
        <end position="60"/>
    </location>
</feature>
<protein>
    <submittedName>
        <fullName evidence="3">Helix-turn-helix domain-containing protein</fullName>
    </submittedName>
</protein>
<gene>
    <name evidence="3" type="ORF">ABDJ34_05015</name>
</gene>
<name>A0ABW9KD37_9FIRM</name>
<dbReference type="CDD" id="cd00093">
    <property type="entry name" value="HTH_XRE"/>
    <property type="match status" value="1"/>
</dbReference>
<accession>A0ABW9KD37</accession>
<dbReference type="Proteomes" id="UP001634413">
    <property type="component" value="Unassembled WGS sequence"/>
</dbReference>
<dbReference type="Gene3D" id="1.10.260.40">
    <property type="entry name" value="lambda repressor-like DNA-binding domains"/>
    <property type="match status" value="1"/>
</dbReference>
<dbReference type="SUPFAM" id="SSF47413">
    <property type="entry name" value="lambda repressor-like DNA-binding domains"/>
    <property type="match status" value="1"/>
</dbReference>
<evidence type="ECO:0000313" key="3">
    <source>
        <dbReference type="EMBL" id="MFN2102264.1"/>
    </source>
</evidence>
<comment type="caution">
    <text evidence="3">The sequence shown here is derived from an EMBL/GenBank/DDBJ whole genome shotgun (WGS) entry which is preliminary data.</text>
</comment>
<dbReference type="PROSITE" id="PS50943">
    <property type="entry name" value="HTH_CROC1"/>
    <property type="match status" value="1"/>
</dbReference>
<keyword evidence="4" id="KW-1185">Reference proteome</keyword>